<dbReference type="Gene3D" id="3.30.70.270">
    <property type="match status" value="1"/>
</dbReference>
<evidence type="ECO:0000256" key="1">
    <source>
        <dbReference type="SAM" id="Phobius"/>
    </source>
</evidence>
<name>A0A4Y7RK20_9FIRM</name>
<dbReference type="InterPro" id="IPR029787">
    <property type="entry name" value="Nucleotide_cyclase"/>
</dbReference>
<dbReference type="GO" id="GO:0043709">
    <property type="term" value="P:cell adhesion involved in single-species biofilm formation"/>
    <property type="evidence" value="ECO:0007669"/>
    <property type="project" value="TreeGrafter"/>
</dbReference>
<keyword evidence="1" id="KW-1133">Transmembrane helix</keyword>
<keyword evidence="1" id="KW-0812">Transmembrane</keyword>
<feature type="transmembrane region" description="Helical" evidence="1">
    <location>
        <begin position="142"/>
        <end position="160"/>
    </location>
</feature>
<keyword evidence="3" id="KW-0548">Nucleotidyltransferase</keyword>
<dbReference type="CDD" id="cd01949">
    <property type="entry name" value="GGDEF"/>
    <property type="match status" value="1"/>
</dbReference>
<dbReference type="EMBL" id="QFFZ01000064">
    <property type="protein sequence ID" value="TEB09022.1"/>
    <property type="molecule type" value="Genomic_DNA"/>
</dbReference>
<feature type="transmembrane region" description="Helical" evidence="1">
    <location>
        <begin position="39"/>
        <end position="60"/>
    </location>
</feature>
<dbReference type="EC" id="2.7.7.65" evidence="3"/>
<dbReference type="PANTHER" id="PTHR45138:SF9">
    <property type="entry name" value="DIGUANYLATE CYCLASE DGCM-RELATED"/>
    <property type="match status" value="1"/>
</dbReference>
<dbReference type="OrthoDB" id="9783388at2"/>
<accession>A0A4Y7RK20</accession>
<keyword evidence="1" id="KW-0472">Membrane</keyword>
<dbReference type="InterPro" id="IPR043128">
    <property type="entry name" value="Rev_trsase/Diguanyl_cyclase"/>
</dbReference>
<dbReference type="GO" id="GO:0052621">
    <property type="term" value="F:diguanylate cyclase activity"/>
    <property type="evidence" value="ECO:0007669"/>
    <property type="project" value="UniProtKB-EC"/>
</dbReference>
<dbReference type="FunFam" id="3.30.70.270:FF:000001">
    <property type="entry name" value="Diguanylate cyclase domain protein"/>
    <property type="match status" value="1"/>
</dbReference>
<dbReference type="RefSeq" id="WP_134215641.1">
    <property type="nucleotide sequence ID" value="NZ_QFFZ01000064.1"/>
</dbReference>
<keyword evidence="3" id="KW-0808">Transferase</keyword>
<dbReference type="AlphaFoldDB" id="A0A4Y7RK20"/>
<dbReference type="InterPro" id="IPR000160">
    <property type="entry name" value="GGDEF_dom"/>
</dbReference>
<sequence>MQAKKRNWAINYEKFVPALRILTTLFIMAVFYNRFRVDIYIAFAIYLLYAAAKLSLGGIFKNFFTKNKTLDIFFDMLFISSLIILTGGSSSYLWPLYLAPVISFTFTGGGRSGILVAAAGTVFFLMAVYYSELSLKKVPADFLLAIILVASLTYLLFYRYKKAVLKMAATDSLTRTFNLGYFQECLDRAVENYETTKEPVSLLFIDVDDFKAVNDTYGHLRGDEVLRAIGEAILLAVRKQDLVFRYGGDEFAVILQNAAKEDALHVAERIFSNVKRSVEGLTTFMKVTVSVGIAVLDQEFTDKKMFLEAADKSLYEAKRLGKNRFAIHSQTVMDRTK</sequence>
<comment type="caution">
    <text evidence="3">The sequence shown here is derived from an EMBL/GenBank/DDBJ whole genome shotgun (WGS) entry which is preliminary data.</text>
</comment>
<protein>
    <submittedName>
        <fullName evidence="3">Diguanylate cyclase DosC</fullName>
        <ecNumber evidence="3">2.7.7.65</ecNumber>
    </submittedName>
</protein>
<gene>
    <name evidence="3" type="primary">dosC</name>
    <name evidence="3" type="ORF">Pmgp_03470</name>
</gene>
<dbReference type="GO" id="GO:1902201">
    <property type="term" value="P:negative regulation of bacterial-type flagellum-dependent cell motility"/>
    <property type="evidence" value="ECO:0007669"/>
    <property type="project" value="TreeGrafter"/>
</dbReference>
<proteinExistence type="predicted"/>
<dbReference type="Pfam" id="PF00990">
    <property type="entry name" value="GGDEF"/>
    <property type="match status" value="1"/>
</dbReference>
<dbReference type="PANTHER" id="PTHR45138">
    <property type="entry name" value="REGULATORY COMPONENTS OF SENSORY TRANSDUCTION SYSTEM"/>
    <property type="match status" value="1"/>
</dbReference>
<keyword evidence="4" id="KW-1185">Reference proteome</keyword>
<reference evidence="3 4" key="1">
    <citation type="journal article" date="2018" name="Environ. Microbiol.">
        <title>Novel energy conservation strategies and behaviour of Pelotomaculum schinkii driving syntrophic propionate catabolism.</title>
        <authorList>
            <person name="Hidalgo-Ahumada C.A.P."/>
            <person name="Nobu M.K."/>
            <person name="Narihiro T."/>
            <person name="Tamaki H."/>
            <person name="Liu W.T."/>
            <person name="Kamagata Y."/>
            <person name="Stams A.J.M."/>
            <person name="Imachi H."/>
            <person name="Sousa D.Z."/>
        </authorList>
    </citation>
    <scope>NUCLEOTIDE SEQUENCE [LARGE SCALE GENOMIC DNA]</scope>
    <source>
        <strain evidence="3 4">MGP</strain>
    </source>
</reference>
<evidence type="ECO:0000313" key="4">
    <source>
        <dbReference type="Proteomes" id="UP000297597"/>
    </source>
</evidence>
<feature type="transmembrane region" description="Helical" evidence="1">
    <location>
        <begin position="114"/>
        <end position="130"/>
    </location>
</feature>
<evidence type="ECO:0000313" key="3">
    <source>
        <dbReference type="EMBL" id="TEB09022.1"/>
    </source>
</evidence>
<feature type="transmembrane region" description="Helical" evidence="1">
    <location>
        <begin position="12"/>
        <end position="33"/>
    </location>
</feature>
<feature type="transmembrane region" description="Helical" evidence="1">
    <location>
        <begin position="72"/>
        <end position="94"/>
    </location>
</feature>
<dbReference type="InterPro" id="IPR050469">
    <property type="entry name" value="Diguanylate_Cyclase"/>
</dbReference>
<dbReference type="NCBIfam" id="TIGR00254">
    <property type="entry name" value="GGDEF"/>
    <property type="match status" value="1"/>
</dbReference>
<dbReference type="SUPFAM" id="SSF55073">
    <property type="entry name" value="Nucleotide cyclase"/>
    <property type="match status" value="1"/>
</dbReference>
<dbReference type="GO" id="GO:0005886">
    <property type="term" value="C:plasma membrane"/>
    <property type="evidence" value="ECO:0007669"/>
    <property type="project" value="TreeGrafter"/>
</dbReference>
<dbReference type="PROSITE" id="PS50887">
    <property type="entry name" value="GGDEF"/>
    <property type="match status" value="1"/>
</dbReference>
<feature type="domain" description="GGDEF" evidence="2">
    <location>
        <begin position="198"/>
        <end position="330"/>
    </location>
</feature>
<evidence type="ECO:0000259" key="2">
    <source>
        <dbReference type="PROSITE" id="PS50887"/>
    </source>
</evidence>
<dbReference type="SMART" id="SM00267">
    <property type="entry name" value="GGDEF"/>
    <property type="match status" value="1"/>
</dbReference>
<organism evidence="3 4">
    <name type="scientific">Pelotomaculum propionicicum</name>
    <dbReference type="NCBI Taxonomy" id="258475"/>
    <lineage>
        <taxon>Bacteria</taxon>
        <taxon>Bacillati</taxon>
        <taxon>Bacillota</taxon>
        <taxon>Clostridia</taxon>
        <taxon>Eubacteriales</taxon>
        <taxon>Desulfotomaculaceae</taxon>
        <taxon>Pelotomaculum</taxon>
    </lineage>
</organism>
<dbReference type="Proteomes" id="UP000297597">
    <property type="component" value="Unassembled WGS sequence"/>
</dbReference>